<evidence type="ECO:0000259" key="7">
    <source>
        <dbReference type="Pfam" id="PF02687"/>
    </source>
</evidence>
<reference evidence="8" key="1">
    <citation type="journal article" date="2021" name="PeerJ">
        <title>Extensive microbial diversity within the chicken gut microbiome revealed by metagenomics and culture.</title>
        <authorList>
            <person name="Gilroy R."/>
            <person name="Ravi A."/>
            <person name="Getino M."/>
            <person name="Pursley I."/>
            <person name="Horton D.L."/>
            <person name="Alikhan N.F."/>
            <person name="Baker D."/>
            <person name="Gharbi K."/>
            <person name="Hall N."/>
            <person name="Watson M."/>
            <person name="Adriaenssens E.M."/>
            <person name="Foster-Nyarko E."/>
            <person name="Jarju S."/>
            <person name="Secka A."/>
            <person name="Antonio M."/>
            <person name="Oren A."/>
            <person name="Chaudhuri R.R."/>
            <person name="La Ragione R."/>
            <person name="Hildebrand F."/>
            <person name="Pallen M.J."/>
        </authorList>
    </citation>
    <scope>NUCLEOTIDE SEQUENCE</scope>
    <source>
        <strain evidence="8">ChiHjej12B11-14209</strain>
    </source>
</reference>
<dbReference type="Proteomes" id="UP000824062">
    <property type="component" value="Unassembled WGS sequence"/>
</dbReference>
<evidence type="ECO:0000313" key="9">
    <source>
        <dbReference type="Proteomes" id="UP000824062"/>
    </source>
</evidence>
<keyword evidence="3 6" id="KW-0812">Transmembrane</keyword>
<feature type="transmembrane region" description="Helical" evidence="6">
    <location>
        <begin position="211"/>
        <end position="235"/>
    </location>
</feature>
<feature type="transmembrane region" description="Helical" evidence="6">
    <location>
        <begin position="158"/>
        <end position="182"/>
    </location>
</feature>
<comment type="subcellular location">
    <subcellularLocation>
        <location evidence="1">Cell membrane</location>
        <topology evidence="1">Multi-pass membrane protein</topology>
    </subcellularLocation>
</comment>
<evidence type="ECO:0000256" key="3">
    <source>
        <dbReference type="ARBA" id="ARBA00022692"/>
    </source>
</evidence>
<evidence type="ECO:0000313" key="8">
    <source>
        <dbReference type="EMBL" id="HIZ47049.1"/>
    </source>
</evidence>
<gene>
    <name evidence="8" type="ORF">IAA19_08555</name>
</gene>
<dbReference type="AlphaFoldDB" id="A0A9D2JFS1"/>
<dbReference type="PANTHER" id="PTHR46795">
    <property type="entry name" value="ABC TRANSPORTER PERMEASE-RELATED-RELATED"/>
    <property type="match status" value="1"/>
</dbReference>
<evidence type="ECO:0000256" key="2">
    <source>
        <dbReference type="ARBA" id="ARBA00022475"/>
    </source>
</evidence>
<feature type="transmembrane region" description="Helical" evidence="6">
    <location>
        <begin position="423"/>
        <end position="444"/>
    </location>
</feature>
<sequence length="461" mass="48289">MPAVLRLALGNVSRCVRDYSVYFVTLAFATCLLYSFNAANDYLLAMPLSEGQLEVIHKARDITGAFSVFVVLVFGVLVAYASRFIVRRRSRELATYSLLGMPALKVAALLAAEGVLVGALALACGIALGAAASPAFGSVAALVFGVPWRLAWSFSPEMALMTCGWFAIIEGVAIALSAAYVLRRPLVELIGHDRAPERLALSGRRASLAQAALAALLLGVVWGSCLLMPGLFVLTILPMGWAAYVATSIVFRLVAAWVPKLVRRGERYWEGTCAFTLRQLEGRVSTSCQALSCTCVLLACAVCMICAGLAFSLGQRAAGGGELGSMADASLAPIGYVGILYGESFLVAAAAVLALQQLSQAADGARAFETLGAIGMDGREARGSVRAQVGASFALPAAVAVVHDLVGITLVRGLARGVPDETFLAIAVCSLAGTLALLALFYVLCERECCRLLLGPRGARS</sequence>
<protein>
    <submittedName>
        <fullName evidence="8">ABC transporter permease</fullName>
    </submittedName>
</protein>
<feature type="transmembrane region" description="Helical" evidence="6">
    <location>
        <begin position="241"/>
        <end position="258"/>
    </location>
</feature>
<organism evidence="8 9">
    <name type="scientific">Candidatus Olsenella pullistercoris</name>
    <dbReference type="NCBI Taxonomy" id="2838712"/>
    <lineage>
        <taxon>Bacteria</taxon>
        <taxon>Bacillati</taxon>
        <taxon>Actinomycetota</taxon>
        <taxon>Coriobacteriia</taxon>
        <taxon>Coriobacteriales</taxon>
        <taxon>Atopobiaceae</taxon>
        <taxon>Olsenella</taxon>
    </lineage>
</organism>
<comment type="caution">
    <text evidence="8">The sequence shown here is derived from an EMBL/GenBank/DDBJ whole genome shotgun (WGS) entry which is preliminary data.</text>
</comment>
<keyword evidence="2" id="KW-1003">Cell membrane</keyword>
<evidence type="ECO:0000256" key="1">
    <source>
        <dbReference type="ARBA" id="ARBA00004651"/>
    </source>
</evidence>
<proteinExistence type="predicted"/>
<feature type="transmembrane region" description="Helical" evidence="6">
    <location>
        <begin position="389"/>
        <end position="411"/>
    </location>
</feature>
<evidence type="ECO:0000256" key="6">
    <source>
        <dbReference type="SAM" id="Phobius"/>
    </source>
</evidence>
<feature type="domain" description="ABC3 transporter permease C-terminal" evidence="7">
    <location>
        <begin position="65"/>
        <end position="184"/>
    </location>
</feature>
<feature type="transmembrane region" description="Helical" evidence="6">
    <location>
        <begin position="65"/>
        <end position="86"/>
    </location>
</feature>
<feature type="transmembrane region" description="Helical" evidence="6">
    <location>
        <begin position="20"/>
        <end position="44"/>
    </location>
</feature>
<dbReference type="InterPro" id="IPR052536">
    <property type="entry name" value="ABC-4_Integral_Memb_Prot"/>
</dbReference>
<dbReference type="GO" id="GO:0005886">
    <property type="term" value="C:plasma membrane"/>
    <property type="evidence" value="ECO:0007669"/>
    <property type="project" value="UniProtKB-SubCell"/>
</dbReference>
<evidence type="ECO:0000256" key="5">
    <source>
        <dbReference type="ARBA" id="ARBA00023136"/>
    </source>
</evidence>
<keyword evidence="5 6" id="KW-0472">Membrane</keyword>
<keyword evidence="4 6" id="KW-1133">Transmembrane helix</keyword>
<dbReference type="InterPro" id="IPR003838">
    <property type="entry name" value="ABC3_permease_C"/>
</dbReference>
<feature type="transmembrane region" description="Helical" evidence="6">
    <location>
        <begin position="334"/>
        <end position="355"/>
    </location>
</feature>
<name>A0A9D2JFS1_9ACTN</name>
<evidence type="ECO:0000256" key="4">
    <source>
        <dbReference type="ARBA" id="ARBA00022989"/>
    </source>
</evidence>
<reference evidence="8" key="2">
    <citation type="submission" date="2021-04" db="EMBL/GenBank/DDBJ databases">
        <authorList>
            <person name="Gilroy R."/>
        </authorList>
    </citation>
    <scope>NUCLEOTIDE SEQUENCE</scope>
    <source>
        <strain evidence="8">ChiHjej12B11-14209</strain>
    </source>
</reference>
<dbReference type="Pfam" id="PF02687">
    <property type="entry name" value="FtsX"/>
    <property type="match status" value="1"/>
</dbReference>
<accession>A0A9D2JFS1</accession>
<dbReference type="PANTHER" id="PTHR46795:SF3">
    <property type="entry name" value="ABC TRANSPORTER PERMEASE"/>
    <property type="match status" value="1"/>
</dbReference>
<dbReference type="EMBL" id="DXBM01000071">
    <property type="protein sequence ID" value="HIZ47049.1"/>
    <property type="molecule type" value="Genomic_DNA"/>
</dbReference>
<feature type="transmembrane region" description="Helical" evidence="6">
    <location>
        <begin position="290"/>
        <end position="314"/>
    </location>
</feature>
<feature type="transmembrane region" description="Helical" evidence="6">
    <location>
        <begin position="106"/>
        <end position="128"/>
    </location>
</feature>